<feature type="region of interest" description="Disordered" evidence="1">
    <location>
        <begin position="75"/>
        <end position="98"/>
    </location>
</feature>
<evidence type="ECO:0000313" key="3">
    <source>
        <dbReference type="EMBL" id="KAK8582188.1"/>
    </source>
</evidence>
<keyword evidence="2" id="KW-0812">Transmembrane</keyword>
<keyword evidence="4" id="KW-1185">Reference proteome</keyword>
<dbReference type="EMBL" id="JBBPBM010000006">
    <property type="protein sequence ID" value="KAK8582188.1"/>
    <property type="molecule type" value="Genomic_DNA"/>
</dbReference>
<comment type="caution">
    <text evidence="3">The sequence shown here is derived from an EMBL/GenBank/DDBJ whole genome shotgun (WGS) entry which is preliminary data.</text>
</comment>
<name>A0ABR2FMP4_9ROSI</name>
<accession>A0ABR2FMP4</accession>
<organism evidence="3 4">
    <name type="scientific">Hibiscus sabdariffa</name>
    <name type="common">roselle</name>
    <dbReference type="NCBI Taxonomy" id="183260"/>
    <lineage>
        <taxon>Eukaryota</taxon>
        <taxon>Viridiplantae</taxon>
        <taxon>Streptophyta</taxon>
        <taxon>Embryophyta</taxon>
        <taxon>Tracheophyta</taxon>
        <taxon>Spermatophyta</taxon>
        <taxon>Magnoliopsida</taxon>
        <taxon>eudicotyledons</taxon>
        <taxon>Gunneridae</taxon>
        <taxon>Pentapetalae</taxon>
        <taxon>rosids</taxon>
        <taxon>malvids</taxon>
        <taxon>Malvales</taxon>
        <taxon>Malvaceae</taxon>
        <taxon>Malvoideae</taxon>
        <taxon>Hibiscus</taxon>
    </lineage>
</organism>
<dbReference type="Proteomes" id="UP001472677">
    <property type="component" value="Unassembled WGS sequence"/>
</dbReference>
<keyword evidence="2" id="KW-1133">Transmembrane helix</keyword>
<gene>
    <name evidence="3" type="ORF">V6N12_072380</name>
</gene>
<proteinExistence type="predicted"/>
<feature type="compositionally biased region" description="Basic and acidic residues" evidence="1">
    <location>
        <begin position="1"/>
        <end position="10"/>
    </location>
</feature>
<feature type="transmembrane region" description="Helical" evidence="2">
    <location>
        <begin position="48"/>
        <end position="66"/>
    </location>
</feature>
<feature type="region of interest" description="Disordered" evidence="1">
    <location>
        <begin position="1"/>
        <end position="22"/>
    </location>
</feature>
<evidence type="ECO:0000256" key="2">
    <source>
        <dbReference type="SAM" id="Phobius"/>
    </source>
</evidence>
<reference evidence="3 4" key="1">
    <citation type="journal article" date="2024" name="G3 (Bethesda)">
        <title>Genome assembly of Hibiscus sabdariffa L. provides insights into metabolisms of medicinal natural products.</title>
        <authorList>
            <person name="Kim T."/>
        </authorList>
    </citation>
    <scope>NUCLEOTIDE SEQUENCE [LARGE SCALE GENOMIC DNA]</scope>
    <source>
        <strain evidence="3">TK-2024</strain>
        <tissue evidence="3">Old leaves</tissue>
    </source>
</reference>
<sequence length="98" mass="10627">MGGHAIEHFSSDPGCLPPPPKTQAVPSATLSLDGIYTPSYNVYWPKKVPYILLIIFTCLLHFWIIYSARLATNYSSGLSKGKGKGTAGLTGREGWAKD</sequence>
<keyword evidence="2" id="KW-0472">Membrane</keyword>
<protein>
    <submittedName>
        <fullName evidence="3">Uncharacterized protein</fullName>
    </submittedName>
</protein>
<evidence type="ECO:0000313" key="4">
    <source>
        <dbReference type="Proteomes" id="UP001472677"/>
    </source>
</evidence>
<evidence type="ECO:0000256" key="1">
    <source>
        <dbReference type="SAM" id="MobiDB-lite"/>
    </source>
</evidence>